<dbReference type="GO" id="GO:0016705">
    <property type="term" value="F:oxidoreductase activity, acting on paired donors, with incorporation or reduction of molecular oxygen"/>
    <property type="evidence" value="ECO:0007669"/>
    <property type="project" value="InterPro"/>
</dbReference>
<dbReference type="InterPro" id="IPR001128">
    <property type="entry name" value="Cyt_P450"/>
</dbReference>
<dbReference type="PANTHER" id="PTHR47950">
    <property type="entry name" value="CYTOCHROME P450, FAMILY 76, SUBFAMILY C, POLYPEPTIDE 5-RELATED"/>
    <property type="match status" value="1"/>
</dbReference>
<dbReference type="AlphaFoldDB" id="A0A2H5QWS8"/>
<dbReference type="Pfam" id="PF00067">
    <property type="entry name" value="p450"/>
    <property type="match status" value="1"/>
</dbReference>
<comment type="caution">
    <text evidence="3">The sequence shown here is derived from an EMBL/GenBank/DDBJ whole genome shotgun (WGS) entry which is preliminary data.</text>
</comment>
<dbReference type="STRING" id="55188.A0A2H5QWS8"/>
<dbReference type="GO" id="GO:0004497">
    <property type="term" value="F:monooxygenase activity"/>
    <property type="evidence" value="ECO:0007669"/>
    <property type="project" value="UniProtKB-KW"/>
</dbReference>
<dbReference type="GO" id="GO:0005506">
    <property type="term" value="F:iron ion binding"/>
    <property type="evidence" value="ECO:0007669"/>
    <property type="project" value="InterPro"/>
</dbReference>
<evidence type="ECO:0000256" key="1">
    <source>
        <dbReference type="ARBA" id="ARBA00010617"/>
    </source>
</evidence>
<dbReference type="InterPro" id="IPR002401">
    <property type="entry name" value="Cyt_P450_E_grp-I"/>
</dbReference>
<dbReference type="SUPFAM" id="SSF48264">
    <property type="entry name" value="Cytochrome P450"/>
    <property type="match status" value="1"/>
</dbReference>
<dbReference type="PANTHER" id="PTHR47950:SF48">
    <property type="entry name" value="CYTOCHROME P450 FAMILY PROTEIN, EXPRESSED"/>
    <property type="match status" value="1"/>
</dbReference>
<reference evidence="3 4" key="1">
    <citation type="journal article" date="2017" name="Front. Genet.">
        <title>Draft sequencing of the heterozygous diploid genome of Satsuma (Citrus unshiu Marc.) using a hybrid assembly approach.</title>
        <authorList>
            <person name="Shimizu T."/>
            <person name="Tanizawa Y."/>
            <person name="Mochizuki T."/>
            <person name="Nagasaki H."/>
            <person name="Yoshioka T."/>
            <person name="Toyoda A."/>
            <person name="Fujiyama A."/>
            <person name="Kaminuma E."/>
            <person name="Nakamura Y."/>
        </authorList>
    </citation>
    <scope>NUCLEOTIDE SEQUENCE [LARGE SCALE GENOMIC DNA]</scope>
    <source>
        <strain evidence="4">cv. Miyagawa wase</strain>
    </source>
</reference>
<evidence type="ECO:0000313" key="4">
    <source>
        <dbReference type="Proteomes" id="UP000236630"/>
    </source>
</evidence>
<name>A0A2H5QWS8_CITUN</name>
<organism evidence="3 4">
    <name type="scientific">Citrus unshiu</name>
    <name type="common">Satsuma mandarin</name>
    <name type="synonym">Citrus nobilis var. unshiu</name>
    <dbReference type="NCBI Taxonomy" id="55188"/>
    <lineage>
        <taxon>Eukaryota</taxon>
        <taxon>Viridiplantae</taxon>
        <taxon>Streptophyta</taxon>
        <taxon>Embryophyta</taxon>
        <taxon>Tracheophyta</taxon>
        <taxon>Spermatophyta</taxon>
        <taxon>Magnoliopsida</taxon>
        <taxon>eudicotyledons</taxon>
        <taxon>Gunneridae</taxon>
        <taxon>Pentapetalae</taxon>
        <taxon>rosids</taxon>
        <taxon>malvids</taxon>
        <taxon>Sapindales</taxon>
        <taxon>Rutaceae</taxon>
        <taxon>Aurantioideae</taxon>
        <taxon>Citrus</taxon>
    </lineage>
</organism>
<sequence length="420" mass="47770">MACIHIVLRDGFKFQFRWMTQTSSTGTKALSGDRKPASQVTGKGCQDSWPYNESKTWGALVTTVVVSSPSTSKAILKEHDSLFCDRKHHEFSLVWLPVSTLWRSYRKICNMHIFNRQKLDASQDLRRKKIKDLLSYVEENCRAGKAIDFGQAAFNTSINLLSNTIFSIDLVHPNERKFKDTVWGMMEEAGKPNLSDHFPLLKKLHLQGTSHHNTLYAGEMFEKRQEHGCSISTESKDMLDTVLNIIQDKSENVVLINRVHIQDLLIAGNDTASITMEWAMAELLHNPEALSKVKLELEQIVSKGNPIEESDITRLPYLQAVIKETFRLYPTVPLLVPRKAKRFLGSDVDFKGQNFELIPFGAGRRICPGLSLAIRMLYLMLGSLINSFDWMLEDENMDMEEKFGPTIKKAKPLRTIPIAI</sequence>
<protein>
    <recommendedName>
        <fullName evidence="5">Cytochrome P450</fullName>
    </recommendedName>
</protein>
<comment type="similarity">
    <text evidence="1 2">Belongs to the cytochrome P450 family.</text>
</comment>
<evidence type="ECO:0008006" key="5">
    <source>
        <dbReference type="Google" id="ProtNLM"/>
    </source>
</evidence>
<dbReference type="EMBL" id="BDQV01001080">
    <property type="protein sequence ID" value="GAY69062.1"/>
    <property type="molecule type" value="Genomic_DNA"/>
</dbReference>
<keyword evidence="2" id="KW-0349">Heme</keyword>
<gene>
    <name evidence="3" type="ORF">CUMW_269100</name>
</gene>
<keyword evidence="2" id="KW-0503">Monooxygenase</keyword>
<dbReference type="GO" id="GO:0020037">
    <property type="term" value="F:heme binding"/>
    <property type="evidence" value="ECO:0007669"/>
    <property type="project" value="InterPro"/>
</dbReference>
<evidence type="ECO:0000256" key="2">
    <source>
        <dbReference type="RuleBase" id="RU000461"/>
    </source>
</evidence>
<dbReference type="Proteomes" id="UP000236630">
    <property type="component" value="Unassembled WGS sequence"/>
</dbReference>
<dbReference type="InterPro" id="IPR036396">
    <property type="entry name" value="Cyt_P450_sf"/>
</dbReference>
<dbReference type="PROSITE" id="PS00086">
    <property type="entry name" value="CYTOCHROME_P450"/>
    <property type="match status" value="1"/>
</dbReference>
<dbReference type="PRINTS" id="PR00385">
    <property type="entry name" value="P450"/>
</dbReference>
<keyword evidence="2" id="KW-0560">Oxidoreductase</keyword>
<keyword evidence="4" id="KW-1185">Reference proteome</keyword>
<accession>A0A2H5QWS8</accession>
<proteinExistence type="inferred from homology"/>
<dbReference type="PRINTS" id="PR00463">
    <property type="entry name" value="EP450I"/>
</dbReference>
<dbReference type="Gene3D" id="1.10.630.10">
    <property type="entry name" value="Cytochrome P450"/>
    <property type="match status" value="2"/>
</dbReference>
<keyword evidence="2" id="KW-0408">Iron</keyword>
<keyword evidence="2" id="KW-0479">Metal-binding</keyword>
<evidence type="ECO:0000313" key="3">
    <source>
        <dbReference type="EMBL" id="GAY69062.1"/>
    </source>
</evidence>
<dbReference type="InterPro" id="IPR017972">
    <property type="entry name" value="Cyt_P450_CS"/>
</dbReference>